<gene>
    <name evidence="5 7" type="primary">tatC</name>
    <name evidence="7" type="ORF">G5B40_01810</name>
</gene>
<keyword evidence="5" id="KW-1003">Cell membrane</keyword>
<keyword evidence="5" id="KW-0813">Transport</keyword>
<feature type="transmembrane region" description="Helical" evidence="5">
    <location>
        <begin position="85"/>
        <end position="106"/>
    </location>
</feature>
<dbReference type="GO" id="GO:0009977">
    <property type="term" value="F:proton motive force dependent protein transmembrane transporter activity"/>
    <property type="evidence" value="ECO:0007669"/>
    <property type="project" value="TreeGrafter"/>
</dbReference>
<keyword evidence="3 5" id="KW-1133">Transmembrane helix</keyword>
<feature type="transmembrane region" description="Helical" evidence="5">
    <location>
        <begin position="28"/>
        <end position="50"/>
    </location>
</feature>
<evidence type="ECO:0000256" key="4">
    <source>
        <dbReference type="ARBA" id="ARBA00023136"/>
    </source>
</evidence>
<feature type="transmembrane region" description="Helical" evidence="5">
    <location>
        <begin position="172"/>
        <end position="196"/>
    </location>
</feature>
<keyword evidence="2 5" id="KW-0812">Transmembrane</keyword>
<keyword evidence="4 5" id="KW-0472">Membrane</keyword>
<evidence type="ECO:0000256" key="1">
    <source>
        <dbReference type="ARBA" id="ARBA00004141"/>
    </source>
</evidence>
<comment type="function">
    <text evidence="5">Part of the twin-arginine translocation (Tat) system that transports large folded proteins containing a characteristic twin-arginine motif in their signal peptide across membranes. Together with TatB, TatC is part of a receptor directly interacting with Tat signal peptides.</text>
</comment>
<evidence type="ECO:0000256" key="2">
    <source>
        <dbReference type="ARBA" id="ARBA00022692"/>
    </source>
</evidence>
<dbReference type="RefSeq" id="WP_165094320.1">
    <property type="nucleotide sequence ID" value="NZ_CP049056.1"/>
</dbReference>
<dbReference type="HAMAP" id="MF_00902">
    <property type="entry name" value="TatC"/>
    <property type="match status" value="1"/>
</dbReference>
<protein>
    <recommendedName>
        <fullName evidence="5">Sec-independent protein translocase protein TatC</fullName>
    </recommendedName>
</protein>
<keyword evidence="8" id="KW-1185">Reference proteome</keyword>
<evidence type="ECO:0000256" key="6">
    <source>
        <dbReference type="SAM" id="MobiDB-lite"/>
    </source>
</evidence>
<keyword evidence="5" id="KW-0653">Protein transport</keyword>
<name>A0A7L5BTF7_9RHOB</name>
<keyword evidence="5" id="KW-0811">Translocation</keyword>
<dbReference type="NCBIfam" id="TIGR00945">
    <property type="entry name" value="tatC"/>
    <property type="match status" value="1"/>
</dbReference>
<dbReference type="Pfam" id="PF00902">
    <property type="entry name" value="TatC"/>
    <property type="match status" value="1"/>
</dbReference>
<comment type="subunit">
    <text evidence="5">The Tat system comprises two distinct complexes: a TatABC complex, containing multiple copies of TatA, TatB and TatC subunits, and a separate TatA complex, containing only TatA subunits. Substrates initially bind to the TatABC complex, which probably triggers association of the separate TatA complex to form the active translocon.</text>
</comment>
<evidence type="ECO:0000256" key="3">
    <source>
        <dbReference type="ARBA" id="ARBA00022989"/>
    </source>
</evidence>
<evidence type="ECO:0000313" key="7">
    <source>
        <dbReference type="EMBL" id="QIE54291.1"/>
    </source>
</evidence>
<sequence>MKDASADDEIEASRAPLITHLTELRDRLIKALIVLSICVIVCFFFATQLFDILAAPLRDALTSRGLESKLIYTALQEKFFTDMKLSLFGGFFIAFPFISMQLWRFVAPGLYQNEKKAFWPFLVATPVLFFMGASLVYFVVAPMAFGFFLDYGNNTAGEVATSTEFLGKVREYLGLMMTFILAFGICFQLPVLLTLLGRAGIVSADGLAAKRKYAIVGIAAVAAIFTPPDPISQIGLGVPIYLLYEISIHLVRAFEKKREEELRAAGLWVDDDEDDDEDEDGSEEEDESDLETGAKPT</sequence>
<accession>A0A7L5BTF7</accession>
<feature type="region of interest" description="Disordered" evidence="6">
    <location>
        <begin position="265"/>
        <end position="297"/>
    </location>
</feature>
<dbReference type="GO" id="GO:0043953">
    <property type="term" value="P:protein transport by the Tat complex"/>
    <property type="evidence" value="ECO:0007669"/>
    <property type="project" value="UniProtKB-UniRule"/>
</dbReference>
<dbReference type="PRINTS" id="PR01840">
    <property type="entry name" value="TATCFAMILY"/>
</dbReference>
<organism evidence="7 8">
    <name type="scientific">Pikeienuella piscinae</name>
    <dbReference type="NCBI Taxonomy" id="2748098"/>
    <lineage>
        <taxon>Bacteria</taxon>
        <taxon>Pseudomonadati</taxon>
        <taxon>Pseudomonadota</taxon>
        <taxon>Alphaproteobacteria</taxon>
        <taxon>Rhodobacterales</taxon>
        <taxon>Paracoccaceae</taxon>
        <taxon>Pikeienuella</taxon>
    </lineage>
</organism>
<evidence type="ECO:0000256" key="5">
    <source>
        <dbReference type="HAMAP-Rule" id="MF_00902"/>
    </source>
</evidence>
<dbReference type="EMBL" id="CP049056">
    <property type="protein sequence ID" value="QIE54291.1"/>
    <property type="molecule type" value="Genomic_DNA"/>
</dbReference>
<dbReference type="GO" id="GO:0033281">
    <property type="term" value="C:TAT protein transport complex"/>
    <property type="evidence" value="ECO:0007669"/>
    <property type="project" value="UniProtKB-UniRule"/>
</dbReference>
<dbReference type="PANTHER" id="PTHR30371">
    <property type="entry name" value="SEC-INDEPENDENT PROTEIN TRANSLOCASE PROTEIN TATC"/>
    <property type="match status" value="1"/>
</dbReference>
<dbReference type="GO" id="GO:0065002">
    <property type="term" value="P:intracellular protein transmembrane transport"/>
    <property type="evidence" value="ECO:0007669"/>
    <property type="project" value="TreeGrafter"/>
</dbReference>
<comment type="caution">
    <text evidence="5">Lacks conserved residue(s) required for the propagation of feature annotation.</text>
</comment>
<feature type="compositionally biased region" description="Acidic residues" evidence="6">
    <location>
        <begin position="269"/>
        <end position="290"/>
    </location>
</feature>
<dbReference type="KEGG" id="hdh:G5B40_01810"/>
<dbReference type="PANTHER" id="PTHR30371:SF0">
    <property type="entry name" value="SEC-INDEPENDENT PROTEIN TRANSLOCASE PROTEIN TATC, CHLOROPLASTIC-RELATED"/>
    <property type="match status" value="1"/>
</dbReference>
<reference evidence="7 8" key="1">
    <citation type="submission" date="2020-02" db="EMBL/GenBank/DDBJ databases">
        <title>complete genome sequence of Rhodobacteraceae bacterium.</title>
        <authorList>
            <person name="Park J."/>
            <person name="Kim Y.-S."/>
            <person name="Kim K.-H."/>
        </authorList>
    </citation>
    <scope>NUCLEOTIDE SEQUENCE [LARGE SCALE GENOMIC DNA]</scope>
    <source>
        <strain evidence="7 8">RR4-56</strain>
    </source>
</reference>
<proteinExistence type="inferred from homology"/>
<dbReference type="AlphaFoldDB" id="A0A7L5BTF7"/>
<comment type="similarity">
    <text evidence="5">Belongs to the TatC family.</text>
</comment>
<comment type="subcellular location">
    <subcellularLocation>
        <location evidence="5">Cell membrane</location>
        <topology evidence="5">Multi-pass membrane protein</topology>
    </subcellularLocation>
    <subcellularLocation>
        <location evidence="1">Membrane</location>
        <topology evidence="1">Multi-pass membrane protein</topology>
    </subcellularLocation>
</comment>
<dbReference type="Proteomes" id="UP000503336">
    <property type="component" value="Chromosome"/>
</dbReference>
<dbReference type="InterPro" id="IPR002033">
    <property type="entry name" value="TatC"/>
</dbReference>
<feature type="transmembrane region" description="Helical" evidence="5">
    <location>
        <begin position="118"/>
        <end position="140"/>
    </location>
</feature>
<evidence type="ECO:0000313" key="8">
    <source>
        <dbReference type="Proteomes" id="UP000503336"/>
    </source>
</evidence>